<keyword evidence="1" id="KW-0805">Transcription regulation</keyword>
<dbReference type="PANTHER" id="PTHR30055">
    <property type="entry name" value="HTH-TYPE TRANSCRIPTIONAL REGULATOR RUTR"/>
    <property type="match status" value="1"/>
</dbReference>
<dbReference type="EMBL" id="JBHLTM010000055">
    <property type="protein sequence ID" value="MFC0685740.1"/>
    <property type="molecule type" value="Genomic_DNA"/>
</dbReference>
<keyword evidence="2 4" id="KW-0238">DNA-binding</keyword>
<evidence type="ECO:0000256" key="4">
    <source>
        <dbReference type="PROSITE-ProRule" id="PRU00335"/>
    </source>
</evidence>
<accession>A0ABV6S922</accession>
<dbReference type="SUPFAM" id="SSF46689">
    <property type="entry name" value="Homeodomain-like"/>
    <property type="match status" value="1"/>
</dbReference>
<evidence type="ECO:0000256" key="3">
    <source>
        <dbReference type="ARBA" id="ARBA00023163"/>
    </source>
</evidence>
<dbReference type="InterPro" id="IPR036271">
    <property type="entry name" value="Tet_transcr_reg_TetR-rel_C_sf"/>
</dbReference>
<dbReference type="Pfam" id="PF00440">
    <property type="entry name" value="TetR_N"/>
    <property type="match status" value="1"/>
</dbReference>
<organism evidence="6 7">
    <name type="scientific">Novosphingobium clariflavum</name>
    <dbReference type="NCBI Taxonomy" id="2029884"/>
    <lineage>
        <taxon>Bacteria</taxon>
        <taxon>Pseudomonadati</taxon>
        <taxon>Pseudomonadota</taxon>
        <taxon>Alphaproteobacteria</taxon>
        <taxon>Sphingomonadales</taxon>
        <taxon>Sphingomonadaceae</taxon>
        <taxon>Novosphingobium</taxon>
    </lineage>
</organism>
<dbReference type="PROSITE" id="PS50977">
    <property type="entry name" value="HTH_TETR_2"/>
    <property type="match status" value="1"/>
</dbReference>
<dbReference type="InterPro" id="IPR001647">
    <property type="entry name" value="HTH_TetR"/>
</dbReference>
<dbReference type="InterPro" id="IPR009057">
    <property type="entry name" value="Homeodomain-like_sf"/>
</dbReference>
<dbReference type="InterPro" id="IPR050109">
    <property type="entry name" value="HTH-type_TetR-like_transc_reg"/>
</dbReference>
<evidence type="ECO:0000256" key="1">
    <source>
        <dbReference type="ARBA" id="ARBA00023015"/>
    </source>
</evidence>
<dbReference type="SUPFAM" id="SSF48498">
    <property type="entry name" value="Tetracyclin repressor-like, C-terminal domain"/>
    <property type="match status" value="1"/>
</dbReference>
<feature type="domain" description="HTH tetR-type" evidence="5">
    <location>
        <begin position="8"/>
        <end position="68"/>
    </location>
</feature>
<comment type="caution">
    <text evidence="6">The sequence shown here is derived from an EMBL/GenBank/DDBJ whole genome shotgun (WGS) entry which is preliminary data.</text>
</comment>
<evidence type="ECO:0000256" key="2">
    <source>
        <dbReference type="ARBA" id="ARBA00023125"/>
    </source>
</evidence>
<keyword evidence="3" id="KW-0804">Transcription</keyword>
<proteinExistence type="predicted"/>
<dbReference type="PRINTS" id="PR00455">
    <property type="entry name" value="HTHTETR"/>
</dbReference>
<sequence length="189" mass="21300">MRTRMNREDRRTAILDAAIAVIGERGFHGFSIRELALRCAMTDAGLLHHFGSKTDLLLAVLDRRDMQDEHAIAALLPHGAAPRSRAQVLQVLAAIVARNAQHPELVRLYAMLRVEALAADHPAHAYFVTRDRMARRRFAELLNLPGEAPDRLARQVLSAMDGLELQWLQEERGFDLVATWNETAERLIP</sequence>
<gene>
    <name evidence="6" type="ORF">ACFFF8_14150</name>
</gene>
<reference evidence="6 7" key="1">
    <citation type="submission" date="2024-09" db="EMBL/GenBank/DDBJ databases">
        <authorList>
            <person name="Sun Q."/>
            <person name="Mori K."/>
        </authorList>
    </citation>
    <scope>NUCLEOTIDE SEQUENCE [LARGE SCALE GENOMIC DNA]</scope>
    <source>
        <strain evidence="6 7">CICC 11035S</strain>
    </source>
</reference>
<dbReference type="Proteomes" id="UP001589858">
    <property type="component" value="Unassembled WGS sequence"/>
</dbReference>
<evidence type="ECO:0000259" key="5">
    <source>
        <dbReference type="PROSITE" id="PS50977"/>
    </source>
</evidence>
<protein>
    <submittedName>
        <fullName evidence="6">TetR/AcrR family transcriptional regulator</fullName>
    </submittedName>
</protein>
<dbReference type="Gene3D" id="1.10.357.10">
    <property type="entry name" value="Tetracycline Repressor, domain 2"/>
    <property type="match status" value="1"/>
</dbReference>
<keyword evidence="7" id="KW-1185">Reference proteome</keyword>
<name>A0ABV6S922_9SPHN</name>
<evidence type="ECO:0000313" key="6">
    <source>
        <dbReference type="EMBL" id="MFC0685740.1"/>
    </source>
</evidence>
<feature type="DNA-binding region" description="H-T-H motif" evidence="4">
    <location>
        <begin position="31"/>
        <end position="50"/>
    </location>
</feature>
<evidence type="ECO:0000313" key="7">
    <source>
        <dbReference type="Proteomes" id="UP001589858"/>
    </source>
</evidence>
<dbReference type="PANTHER" id="PTHR30055:SF234">
    <property type="entry name" value="HTH-TYPE TRANSCRIPTIONAL REGULATOR BETI"/>
    <property type="match status" value="1"/>
</dbReference>
<dbReference type="RefSeq" id="WP_267219162.1">
    <property type="nucleotide sequence ID" value="NZ_JAPCWC010000003.1"/>
</dbReference>